<dbReference type="PANTHER" id="PTHR33570:SF2">
    <property type="entry name" value="CARBOXYMUCONOLACTONE DECARBOXYLASE-LIKE DOMAIN-CONTAINING PROTEIN"/>
    <property type="match status" value="1"/>
</dbReference>
<dbReference type="InterPro" id="IPR003779">
    <property type="entry name" value="CMD-like"/>
</dbReference>
<protein>
    <submittedName>
        <fullName evidence="3">Alpha/beta fold hydrolase</fullName>
    </submittedName>
</protein>
<accession>A0ABV3SXZ5</accession>
<evidence type="ECO:0000313" key="3">
    <source>
        <dbReference type="EMBL" id="MEX0427806.1"/>
    </source>
</evidence>
<keyword evidence="3" id="KW-0378">Hydrolase</keyword>
<proteinExistence type="predicted"/>
<evidence type="ECO:0000259" key="2">
    <source>
        <dbReference type="Pfam" id="PF12697"/>
    </source>
</evidence>
<name>A0ABV3SXZ5_9ACTN</name>
<feature type="domain" description="Carboxymuconolactone decarboxylase-like" evidence="1">
    <location>
        <begin position="313"/>
        <end position="395"/>
    </location>
</feature>
<comment type="caution">
    <text evidence="3">The sequence shown here is derived from an EMBL/GenBank/DDBJ whole genome shotgun (WGS) entry which is preliminary data.</text>
</comment>
<dbReference type="Pfam" id="PF02627">
    <property type="entry name" value="CMD"/>
    <property type="match status" value="1"/>
</dbReference>
<dbReference type="SUPFAM" id="SSF53474">
    <property type="entry name" value="alpha/beta-Hydrolases"/>
    <property type="match status" value="1"/>
</dbReference>
<dbReference type="InterPro" id="IPR000073">
    <property type="entry name" value="AB_hydrolase_1"/>
</dbReference>
<keyword evidence="4" id="KW-1185">Reference proteome</keyword>
<dbReference type="PANTHER" id="PTHR33570">
    <property type="entry name" value="4-CARBOXYMUCONOLACTONE DECARBOXYLASE FAMILY PROTEIN"/>
    <property type="match status" value="1"/>
</dbReference>
<reference evidence="3 4" key="1">
    <citation type="submission" date="2024-07" db="EMBL/GenBank/DDBJ databases">
        <authorList>
            <person name="Lee S."/>
            <person name="Kang M."/>
        </authorList>
    </citation>
    <scope>NUCLEOTIDE SEQUENCE [LARGE SCALE GENOMIC DNA]</scope>
    <source>
        <strain evidence="3 4">DS6</strain>
    </source>
</reference>
<dbReference type="Pfam" id="PF12697">
    <property type="entry name" value="Abhydrolase_6"/>
    <property type="match status" value="1"/>
</dbReference>
<dbReference type="EMBL" id="JBFPJR010000013">
    <property type="protein sequence ID" value="MEX0427806.1"/>
    <property type="molecule type" value="Genomic_DNA"/>
</dbReference>
<organism evidence="3 4">
    <name type="scientific">Nocardioides eburneus</name>
    <dbReference type="NCBI Taxonomy" id="3231482"/>
    <lineage>
        <taxon>Bacteria</taxon>
        <taxon>Bacillati</taxon>
        <taxon>Actinomycetota</taxon>
        <taxon>Actinomycetes</taxon>
        <taxon>Propionibacteriales</taxon>
        <taxon>Nocardioidaceae</taxon>
        <taxon>Nocardioides</taxon>
    </lineage>
</organism>
<sequence length="401" mass="41528">MTIPTITAVQLAGDATRPLLVVGPSLGTSVTTLWGETAALLGDRFHVVGWELPGHGRGLPTTEPFTVAELAAGVLVTVDKILAERGEEGATFAYAGDSVGGATGLHLLLDAPGRVSAAVLCCTGAKIGEAESWHDRAATVRASGTPVMVASSAQRWFGPGFLERSPEEGGALLNALRDTDMESYALVSEALASYDVRDRLAEVTAPVLTIAGVHDVATPPASLRAIADGVANGRFVELDGVGHLAPAEAPRAVASLVAAHVGAAASVTRGTATSGTAAVTGSAYDAGMTVRREVLGAEHVDRAGAKITDVTADFQDFITRYAWGGIWTRPGLDRRSRSVGVLTALVAGRHFEELEFHLRAALRNGLTKEEIVEVLLQTAVYVGVPAANTAFGVANRVLNEA</sequence>
<dbReference type="GO" id="GO:0016787">
    <property type="term" value="F:hydrolase activity"/>
    <property type="evidence" value="ECO:0007669"/>
    <property type="project" value="UniProtKB-KW"/>
</dbReference>
<gene>
    <name evidence="3" type="ORF">AB3X52_09260</name>
</gene>
<dbReference type="InterPro" id="IPR052512">
    <property type="entry name" value="4CMD/NDH-1_regulator"/>
</dbReference>
<dbReference type="Gene3D" id="3.40.50.1820">
    <property type="entry name" value="alpha/beta hydrolase"/>
    <property type="match status" value="1"/>
</dbReference>
<dbReference type="Gene3D" id="1.20.1290.10">
    <property type="entry name" value="AhpD-like"/>
    <property type="match status" value="1"/>
</dbReference>
<dbReference type="InterPro" id="IPR029032">
    <property type="entry name" value="AhpD-like"/>
</dbReference>
<dbReference type="SUPFAM" id="SSF69118">
    <property type="entry name" value="AhpD-like"/>
    <property type="match status" value="1"/>
</dbReference>
<evidence type="ECO:0000259" key="1">
    <source>
        <dbReference type="Pfam" id="PF02627"/>
    </source>
</evidence>
<dbReference type="Proteomes" id="UP001556631">
    <property type="component" value="Unassembled WGS sequence"/>
</dbReference>
<dbReference type="InterPro" id="IPR029058">
    <property type="entry name" value="AB_hydrolase_fold"/>
</dbReference>
<dbReference type="RefSeq" id="WP_367993539.1">
    <property type="nucleotide sequence ID" value="NZ_JBFPJR010000013.1"/>
</dbReference>
<evidence type="ECO:0000313" key="4">
    <source>
        <dbReference type="Proteomes" id="UP001556631"/>
    </source>
</evidence>
<feature type="domain" description="AB hydrolase-1" evidence="2">
    <location>
        <begin position="34"/>
        <end position="255"/>
    </location>
</feature>